<gene>
    <name evidence="3" type="ORF">HELGO_WM5326</name>
</gene>
<proteinExistence type="predicted"/>
<dbReference type="GO" id="GO:0015920">
    <property type="term" value="P:lipopolysaccharide transport"/>
    <property type="evidence" value="ECO:0007669"/>
    <property type="project" value="TreeGrafter"/>
</dbReference>
<dbReference type="GO" id="GO:0017089">
    <property type="term" value="F:glycolipid transfer activity"/>
    <property type="evidence" value="ECO:0007669"/>
    <property type="project" value="TreeGrafter"/>
</dbReference>
<reference evidence="3" key="1">
    <citation type="submission" date="2020-01" db="EMBL/GenBank/DDBJ databases">
        <authorList>
            <person name="Meier V. D."/>
            <person name="Meier V D."/>
        </authorList>
    </citation>
    <scope>NUCLEOTIDE SEQUENCE</scope>
    <source>
        <strain evidence="3">HLG_WM_MAG_02</strain>
    </source>
</reference>
<protein>
    <submittedName>
        <fullName evidence="3">OstA family organic solvent tolerance protein</fullName>
    </submittedName>
</protein>
<evidence type="ECO:0000256" key="1">
    <source>
        <dbReference type="ARBA" id="ARBA00022729"/>
    </source>
</evidence>
<feature type="domain" description="Organic solvent tolerance-like N-terminal" evidence="2">
    <location>
        <begin position="46"/>
        <end position="156"/>
    </location>
</feature>
<dbReference type="Gene3D" id="2.60.450.10">
    <property type="entry name" value="Lipopolysaccharide (LPS) transport protein A like domain"/>
    <property type="match status" value="1"/>
</dbReference>
<dbReference type="GO" id="GO:0009279">
    <property type="term" value="C:cell outer membrane"/>
    <property type="evidence" value="ECO:0007669"/>
    <property type="project" value="TreeGrafter"/>
</dbReference>
<evidence type="ECO:0000313" key="3">
    <source>
        <dbReference type="EMBL" id="CAA6817944.1"/>
    </source>
</evidence>
<accession>A0A6S6TF25</accession>
<dbReference type="InterPro" id="IPR005653">
    <property type="entry name" value="OstA-like_N"/>
</dbReference>
<evidence type="ECO:0000259" key="2">
    <source>
        <dbReference type="Pfam" id="PF03968"/>
    </source>
</evidence>
<sequence>MNFSKLFIIFWENAIMAKKQGIFYMKRFFILFIFLYTMNLMADIVDIKADHFYANDINHEAYFEGNAKIKQGANEFNASKITVFFNDKKKAEKYIAKGKVNFDLTENRVHYAGKTNSVTYSPKNSKYFFEGDVILKDLTNNRLIKAESVSLDLKTGLADIKGKSKKPVHFRFEIEDRK</sequence>
<name>A0A6S6TF25_9BACT</name>
<dbReference type="PANTHER" id="PTHR36504">
    <property type="entry name" value="LIPOPOLYSACCHARIDE EXPORT SYSTEM PROTEIN LPTA"/>
    <property type="match status" value="1"/>
</dbReference>
<keyword evidence="1" id="KW-0732">Signal</keyword>
<dbReference type="GO" id="GO:0030288">
    <property type="term" value="C:outer membrane-bounded periplasmic space"/>
    <property type="evidence" value="ECO:0007669"/>
    <property type="project" value="TreeGrafter"/>
</dbReference>
<organism evidence="3">
    <name type="scientific">uncultured Sulfurovum sp</name>
    <dbReference type="NCBI Taxonomy" id="269237"/>
    <lineage>
        <taxon>Bacteria</taxon>
        <taxon>Pseudomonadati</taxon>
        <taxon>Campylobacterota</taxon>
        <taxon>Epsilonproteobacteria</taxon>
        <taxon>Campylobacterales</taxon>
        <taxon>Sulfurovaceae</taxon>
        <taxon>Sulfurovum</taxon>
        <taxon>environmental samples</taxon>
    </lineage>
</organism>
<dbReference type="AlphaFoldDB" id="A0A6S6TF25"/>
<dbReference type="EMBL" id="CACVAZ010000117">
    <property type="protein sequence ID" value="CAA6817944.1"/>
    <property type="molecule type" value="Genomic_DNA"/>
</dbReference>
<dbReference type="Pfam" id="PF03968">
    <property type="entry name" value="LptD_N"/>
    <property type="match status" value="1"/>
</dbReference>
<dbReference type="PANTHER" id="PTHR36504:SF1">
    <property type="entry name" value="LIPOPOLYSACCHARIDE EXPORT SYSTEM PROTEIN LPTA"/>
    <property type="match status" value="1"/>
</dbReference>
<dbReference type="InterPro" id="IPR052037">
    <property type="entry name" value="LPS_export_LptA"/>
</dbReference>